<keyword evidence="6 9" id="KW-1133">Transmembrane helix</keyword>
<evidence type="ECO:0000313" key="12">
    <source>
        <dbReference type="Proteomes" id="UP000481327"/>
    </source>
</evidence>
<dbReference type="GO" id="GO:0005886">
    <property type="term" value="C:plasma membrane"/>
    <property type="evidence" value="ECO:0007669"/>
    <property type="project" value="UniProtKB-SubCell"/>
</dbReference>
<comment type="similarity">
    <text evidence="2 9">Belongs to the CN hydrolase family. Apolipoprotein N-acyltransferase subfamily.</text>
</comment>
<dbReference type="EMBL" id="WIOL01000002">
    <property type="protein sequence ID" value="MQT17117.1"/>
    <property type="molecule type" value="Genomic_DNA"/>
</dbReference>
<keyword evidence="11" id="KW-0449">Lipoprotein</keyword>
<keyword evidence="12" id="KW-1185">Reference proteome</keyword>
<comment type="function">
    <text evidence="9">Catalyzes the phospholipid dependent N-acylation of the N-terminal cysteine of apolipoprotein, the last step in lipoprotein maturation.</text>
</comment>
<dbReference type="Gene3D" id="3.60.110.10">
    <property type="entry name" value="Carbon-nitrogen hydrolase"/>
    <property type="match status" value="1"/>
</dbReference>
<feature type="transmembrane region" description="Helical" evidence="9">
    <location>
        <begin position="159"/>
        <end position="180"/>
    </location>
</feature>
<dbReference type="SUPFAM" id="SSF56317">
    <property type="entry name" value="Carbon-nitrogen hydrolase"/>
    <property type="match status" value="1"/>
</dbReference>
<dbReference type="EC" id="2.3.1.269" evidence="9"/>
<feature type="transmembrane region" description="Helical" evidence="9">
    <location>
        <begin position="82"/>
        <end position="105"/>
    </location>
</feature>
<evidence type="ECO:0000256" key="3">
    <source>
        <dbReference type="ARBA" id="ARBA00022475"/>
    </source>
</evidence>
<dbReference type="PANTHER" id="PTHR38686">
    <property type="entry name" value="APOLIPOPROTEIN N-ACYLTRANSFERASE"/>
    <property type="match status" value="1"/>
</dbReference>
<dbReference type="InterPro" id="IPR004563">
    <property type="entry name" value="Apolipo_AcylTrfase"/>
</dbReference>
<gene>
    <name evidence="9 11" type="primary">lnt</name>
    <name evidence="11" type="ORF">F3168_07565</name>
</gene>
<comment type="catalytic activity">
    <reaction evidence="9">
        <text>N-terminal S-1,2-diacyl-sn-glyceryl-L-cysteinyl-[lipoprotein] + a glycerophospholipid = N-acyl-S-1,2-diacyl-sn-glyceryl-L-cysteinyl-[lipoprotein] + a 2-acyl-sn-glycero-3-phospholipid + H(+)</text>
        <dbReference type="Rhea" id="RHEA:48228"/>
        <dbReference type="Rhea" id="RHEA-COMP:14681"/>
        <dbReference type="Rhea" id="RHEA-COMP:14684"/>
        <dbReference type="ChEBI" id="CHEBI:15378"/>
        <dbReference type="ChEBI" id="CHEBI:136912"/>
        <dbReference type="ChEBI" id="CHEBI:140656"/>
        <dbReference type="ChEBI" id="CHEBI:140657"/>
        <dbReference type="ChEBI" id="CHEBI:140660"/>
        <dbReference type="EC" id="2.3.1.269"/>
    </reaction>
</comment>
<dbReference type="GO" id="GO:0016410">
    <property type="term" value="F:N-acyltransferase activity"/>
    <property type="evidence" value="ECO:0007669"/>
    <property type="project" value="UniProtKB-UniRule"/>
</dbReference>
<reference evidence="11 12" key="1">
    <citation type="submission" date="2019-09" db="EMBL/GenBank/DDBJ databases">
        <title>Polymorphobacter sp. isolated from a lake in China.</title>
        <authorList>
            <person name="Liu Z."/>
        </authorList>
    </citation>
    <scope>NUCLEOTIDE SEQUENCE [LARGE SCALE GENOMIC DNA]</scope>
    <source>
        <strain evidence="11 12">D40P</strain>
    </source>
</reference>
<sequence>MHRFPLSLVSVIAGGASAFGFAPWNLWPLTLISVGVLVALIDTAPGPRRAFARGWLFGTGHFSVSLGWIAHAFTYQDKMPPALGWVAVIGLSMFLALYIGLAAGLARGVPASGLARVLVLAAAWMLGEWLRGWVLTGFAWNPLGATWLEVAGIRQLARFGGAISLSALAVLAGGGLWLLARRQWRGGGALLGAVALAALAGRVWEAPPAASDGPVVHLVQPNISQDEKYAVGSEAANVRRYLDLTAMALARRQSARGEIVVWSEGAVPYLVEEDAAVRAALASVLGPDDLLLFGGTAAFRDDKGTLVALGNSLFALDARGQLIARHDKSHLVPLGEYVPARPLMTAFGLARLVPGDLEFRPGPGARSFALPGFPAVGMQVCYEIIFPGAVVDRSDRPAWIVNVSNDSWYGASMPSQHVAQARLRAIEEGLPIARATPTGISAMIDGHGNVIGALSMGARDVSSVVLPPALPVTPFGHWGHGVTLVMGLGLLALSWLARRSNI</sequence>
<dbReference type="InterPro" id="IPR045378">
    <property type="entry name" value="LNT_N"/>
</dbReference>
<dbReference type="UniPathway" id="UPA00666"/>
<evidence type="ECO:0000256" key="4">
    <source>
        <dbReference type="ARBA" id="ARBA00022679"/>
    </source>
</evidence>
<dbReference type="PANTHER" id="PTHR38686:SF1">
    <property type="entry name" value="APOLIPOPROTEIN N-ACYLTRANSFERASE"/>
    <property type="match status" value="1"/>
</dbReference>
<feature type="transmembrane region" description="Helical" evidence="9">
    <location>
        <begin position="478"/>
        <end position="497"/>
    </location>
</feature>
<comment type="caution">
    <text evidence="11">The sequence shown here is derived from an EMBL/GenBank/DDBJ whole genome shotgun (WGS) entry which is preliminary data.</text>
</comment>
<evidence type="ECO:0000256" key="8">
    <source>
        <dbReference type="ARBA" id="ARBA00023315"/>
    </source>
</evidence>
<organism evidence="11 12">
    <name type="scientific">Sandarakinorhabdus fusca</name>
    <dbReference type="NCBI Taxonomy" id="1439888"/>
    <lineage>
        <taxon>Bacteria</taxon>
        <taxon>Pseudomonadati</taxon>
        <taxon>Pseudomonadota</taxon>
        <taxon>Alphaproteobacteria</taxon>
        <taxon>Sphingomonadales</taxon>
        <taxon>Sphingosinicellaceae</taxon>
        <taxon>Sandarakinorhabdus</taxon>
    </lineage>
</organism>
<feature type="transmembrane region" description="Helical" evidence="9">
    <location>
        <begin position="28"/>
        <end position="44"/>
    </location>
</feature>
<feature type="domain" description="CN hydrolase" evidence="10">
    <location>
        <begin position="219"/>
        <end position="468"/>
    </location>
</feature>
<keyword evidence="7 9" id="KW-0472">Membrane</keyword>
<evidence type="ECO:0000256" key="7">
    <source>
        <dbReference type="ARBA" id="ARBA00023136"/>
    </source>
</evidence>
<dbReference type="GO" id="GO:0042158">
    <property type="term" value="P:lipoprotein biosynthetic process"/>
    <property type="evidence" value="ECO:0007669"/>
    <property type="project" value="UniProtKB-UniRule"/>
</dbReference>
<protein>
    <recommendedName>
        <fullName evidence="9">Apolipoprotein N-acyltransferase</fullName>
        <shortName evidence="9">ALP N-acyltransferase</shortName>
        <ecNumber evidence="9">2.3.1.269</ecNumber>
    </recommendedName>
</protein>
<evidence type="ECO:0000256" key="2">
    <source>
        <dbReference type="ARBA" id="ARBA00010065"/>
    </source>
</evidence>
<dbReference type="RefSeq" id="WP_152577539.1">
    <property type="nucleotide sequence ID" value="NZ_JAATJI010000001.1"/>
</dbReference>
<comment type="subcellular location">
    <subcellularLocation>
        <location evidence="1 9">Cell membrane</location>
        <topology evidence="1 9">Multi-pass membrane protein</topology>
    </subcellularLocation>
</comment>
<accession>A0A7C9GNZ1</accession>
<dbReference type="CDD" id="cd07571">
    <property type="entry name" value="ALP_N-acyl_transferase"/>
    <property type="match status" value="1"/>
</dbReference>
<evidence type="ECO:0000256" key="6">
    <source>
        <dbReference type="ARBA" id="ARBA00022989"/>
    </source>
</evidence>
<dbReference type="Pfam" id="PF00795">
    <property type="entry name" value="CN_hydrolase"/>
    <property type="match status" value="1"/>
</dbReference>
<name>A0A7C9GNZ1_9SPHN</name>
<feature type="transmembrane region" description="Helical" evidence="9">
    <location>
        <begin position="51"/>
        <end position="70"/>
    </location>
</feature>
<keyword evidence="4 9" id="KW-0808">Transferase</keyword>
<keyword evidence="5 9" id="KW-0812">Transmembrane</keyword>
<feature type="transmembrane region" description="Helical" evidence="9">
    <location>
        <begin position="187"/>
        <end position="204"/>
    </location>
</feature>
<dbReference type="HAMAP" id="MF_01148">
    <property type="entry name" value="Lnt"/>
    <property type="match status" value="1"/>
</dbReference>
<dbReference type="PROSITE" id="PS50263">
    <property type="entry name" value="CN_HYDROLASE"/>
    <property type="match status" value="1"/>
</dbReference>
<dbReference type="Proteomes" id="UP000481327">
    <property type="component" value="Unassembled WGS sequence"/>
</dbReference>
<keyword evidence="8 9" id="KW-0012">Acyltransferase</keyword>
<evidence type="ECO:0000259" key="10">
    <source>
        <dbReference type="PROSITE" id="PS50263"/>
    </source>
</evidence>
<dbReference type="OrthoDB" id="9804277at2"/>
<dbReference type="AlphaFoldDB" id="A0A7C9GNZ1"/>
<comment type="pathway">
    <text evidence="9">Protein modification; lipoprotein biosynthesis (N-acyl transfer).</text>
</comment>
<dbReference type="Pfam" id="PF20154">
    <property type="entry name" value="LNT_N"/>
    <property type="match status" value="1"/>
</dbReference>
<evidence type="ECO:0000256" key="9">
    <source>
        <dbReference type="HAMAP-Rule" id="MF_01148"/>
    </source>
</evidence>
<feature type="transmembrane region" description="Helical" evidence="9">
    <location>
        <begin position="117"/>
        <end position="139"/>
    </location>
</feature>
<evidence type="ECO:0000313" key="11">
    <source>
        <dbReference type="EMBL" id="MQT17117.1"/>
    </source>
</evidence>
<dbReference type="InterPro" id="IPR003010">
    <property type="entry name" value="C-N_Hydrolase"/>
</dbReference>
<keyword evidence="3 9" id="KW-1003">Cell membrane</keyword>
<evidence type="ECO:0000256" key="1">
    <source>
        <dbReference type="ARBA" id="ARBA00004651"/>
    </source>
</evidence>
<dbReference type="NCBIfam" id="TIGR00546">
    <property type="entry name" value="lnt"/>
    <property type="match status" value="1"/>
</dbReference>
<evidence type="ECO:0000256" key="5">
    <source>
        <dbReference type="ARBA" id="ARBA00022692"/>
    </source>
</evidence>
<proteinExistence type="inferred from homology"/>
<dbReference type="InterPro" id="IPR036526">
    <property type="entry name" value="C-N_Hydrolase_sf"/>
</dbReference>